<comment type="caution">
    <text evidence="5">The sequence shown here is derived from an EMBL/GenBank/DDBJ whole genome shotgun (WGS) entry which is preliminary data.</text>
</comment>
<organism evidence="5 6">
    <name type="scientific">Amantichitinum ursilacus</name>
    <dbReference type="NCBI Taxonomy" id="857265"/>
    <lineage>
        <taxon>Bacteria</taxon>
        <taxon>Pseudomonadati</taxon>
        <taxon>Pseudomonadota</taxon>
        <taxon>Betaproteobacteria</taxon>
        <taxon>Neisseriales</taxon>
        <taxon>Chitinibacteraceae</taxon>
        <taxon>Amantichitinum</taxon>
    </lineage>
</organism>
<evidence type="ECO:0000259" key="4">
    <source>
        <dbReference type="Pfam" id="PF13296"/>
    </source>
</evidence>
<dbReference type="SUPFAM" id="SSF69255">
    <property type="entry name" value="gp5 N-terminal domain-like"/>
    <property type="match status" value="1"/>
</dbReference>
<dbReference type="AlphaFoldDB" id="A0A0N0GPG2"/>
<evidence type="ECO:0000313" key="5">
    <source>
        <dbReference type="EMBL" id="KPC53772.1"/>
    </source>
</evidence>
<dbReference type="PATRIC" id="fig|857265.3.peg.1641"/>
<proteinExistence type="inferred from homology"/>
<dbReference type="Gene3D" id="4.10.220.110">
    <property type="match status" value="1"/>
</dbReference>
<dbReference type="STRING" id="857265.WG78_08010"/>
<dbReference type="NCBIfam" id="TIGR03361">
    <property type="entry name" value="VI_Rhs_Vgr"/>
    <property type="match status" value="1"/>
</dbReference>
<gene>
    <name evidence="5" type="ORF">WG78_08010</name>
</gene>
<dbReference type="Gene3D" id="2.40.50.230">
    <property type="entry name" value="Gp5 N-terminal domain"/>
    <property type="match status" value="1"/>
</dbReference>
<dbReference type="Gene3D" id="2.30.110.50">
    <property type="match status" value="1"/>
</dbReference>
<dbReference type="Pfam" id="PF10106">
    <property type="entry name" value="DUF2345"/>
    <property type="match status" value="1"/>
</dbReference>
<dbReference type="InterPro" id="IPR028244">
    <property type="entry name" value="T6SS_Rhs_Vgr_dom"/>
</dbReference>
<name>A0A0N0GPG2_9NEIS</name>
<evidence type="ECO:0000256" key="1">
    <source>
        <dbReference type="ARBA" id="ARBA00005558"/>
    </source>
</evidence>
<keyword evidence="6" id="KW-1185">Reference proteome</keyword>
<dbReference type="NCBIfam" id="TIGR01646">
    <property type="entry name" value="vgr_GE"/>
    <property type="match status" value="1"/>
</dbReference>
<dbReference type="Pfam" id="PF13296">
    <property type="entry name" value="T6SS_Vgr"/>
    <property type="match status" value="1"/>
</dbReference>
<protein>
    <submittedName>
        <fullName evidence="5">Phage-related baseplate assembly protein</fullName>
    </submittedName>
</protein>
<comment type="similarity">
    <text evidence="1">Belongs to the VgrG protein family.</text>
</comment>
<evidence type="ECO:0000259" key="2">
    <source>
        <dbReference type="Pfam" id="PF04717"/>
    </source>
</evidence>
<sequence length="781" mass="84624">MAICAYRLDIPQLKLPDSLSVSEVQIKEKIGRPYELTLTVTTASAIDLLDALDKSATFSVLPVPETGMRSAIFKSPGDALKADRTWHGVVREIARVASNREEHTYLIIIAPRLARLADHVDTRLFQEVDAPALIARILRSDIGLNGSQFTIKTSKPYVIHQHYTQYGETSLDFLHRVCEAAGMAYFFTQTDDGEVVNFIDDQSHYLKPVGVHLYRPHAGLEANWTEAVLKLQVFARPVIGQQVFQDYNYRKSGGADLLGSKTIYRQDKGFVGESYRFGAHQKDPDQGKATAQLHYEIELARQIVASGEGNVLAFAPGQIFRTDQVDAQASFGWVITEVTHTASRSKAWFNAFKAIPADRIIRLPQTTPKPTISGTIPARITSPSHYTAGFLSEQGLYRVTFLYDRDAKAGHWPPAGSSRLMRLARPYAGGTYGFHFPLISGTEVAVAFSHGDIDRPYIAHALHDQTRPDLVTSANYSRNVIRTPSNNKIRLEDRDGQQHIKVSTEYGKSQLNLGHLVNAGREKRGEGFELRSDAFGAVRANGIWISADQQPLANGHVLEMKSATDLLKQAVTQSTELGKIAQTHLNPPTDTASLQQLADAANQLSGPVILMSAPAGIAQVTPASLGISTGHAFHVQSGGAIRLGGGGKTDFTSVQSMSLLAQTQGLRMVSGKGPLQIESHGDKLDATALQDVTIQSTQGHVQITARNGITLATGGAYIKLTPDGQILVHGPSLLSLKGNHTMDGPTSQDYPLPDLPKSVCVECMRAAAARAVGIVPSGGAA</sequence>
<evidence type="ECO:0000313" key="6">
    <source>
        <dbReference type="Proteomes" id="UP000037939"/>
    </source>
</evidence>
<dbReference type="Pfam" id="PF04717">
    <property type="entry name" value="Phage_base_V"/>
    <property type="match status" value="1"/>
</dbReference>
<dbReference type="SUPFAM" id="SSF69279">
    <property type="entry name" value="Phage tail proteins"/>
    <property type="match status" value="2"/>
</dbReference>
<dbReference type="EMBL" id="LAQT01000005">
    <property type="protein sequence ID" value="KPC53772.1"/>
    <property type="molecule type" value="Genomic_DNA"/>
</dbReference>
<dbReference type="Gene3D" id="3.55.50.10">
    <property type="entry name" value="Baseplate protein-like domains"/>
    <property type="match status" value="1"/>
</dbReference>
<accession>A0A0N0GPG2</accession>
<dbReference type="InterPro" id="IPR006531">
    <property type="entry name" value="Gp5/Vgr_OB"/>
</dbReference>
<dbReference type="InterPro" id="IPR037026">
    <property type="entry name" value="Vgr_OB-fold_dom_sf"/>
</dbReference>
<reference evidence="5 6" key="1">
    <citation type="submission" date="2015-07" db="EMBL/GenBank/DDBJ databases">
        <title>Draft genome sequence of the Amantichitinum ursilacus IGB-41, a new chitin-degrading bacterium.</title>
        <authorList>
            <person name="Kirstahler P."/>
            <person name="Guenther M."/>
            <person name="Grumaz C."/>
            <person name="Rupp S."/>
            <person name="Zibek S."/>
            <person name="Sohn K."/>
        </authorList>
    </citation>
    <scope>NUCLEOTIDE SEQUENCE [LARGE SCALE GENOMIC DNA]</scope>
    <source>
        <strain evidence="5 6">IGB-41</strain>
    </source>
</reference>
<feature type="domain" description="DUF2345" evidence="3">
    <location>
        <begin position="599"/>
        <end position="745"/>
    </location>
</feature>
<dbReference type="Pfam" id="PF05954">
    <property type="entry name" value="Phage_GPD"/>
    <property type="match status" value="1"/>
</dbReference>
<evidence type="ECO:0000259" key="3">
    <source>
        <dbReference type="Pfam" id="PF10106"/>
    </source>
</evidence>
<dbReference type="InterPro" id="IPR006533">
    <property type="entry name" value="T6SS_Vgr_RhsGE"/>
</dbReference>
<dbReference type="InterPro" id="IPR018769">
    <property type="entry name" value="VgrG2_DUF2345"/>
</dbReference>
<feature type="domain" description="Putative type VI secretion system Rhs element associated Vgr" evidence="4">
    <location>
        <begin position="482"/>
        <end position="581"/>
    </location>
</feature>
<feature type="domain" description="Gp5/Type VI secretion system Vgr protein OB-fold" evidence="2">
    <location>
        <begin position="419"/>
        <end position="462"/>
    </location>
</feature>
<dbReference type="InterPro" id="IPR017847">
    <property type="entry name" value="T6SS_RhsGE_Vgr_subset"/>
</dbReference>
<dbReference type="Proteomes" id="UP000037939">
    <property type="component" value="Unassembled WGS sequence"/>
</dbReference>